<protein>
    <recommendedName>
        <fullName evidence="2">N-acetyltransferase domain-containing protein</fullName>
    </recommendedName>
</protein>
<gene>
    <name evidence="3" type="ORF">CTA1_3965</name>
</gene>
<name>A0A4U6XG45_9PEZI</name>
<feature type="compositionally biased region" description="Low complexity" evidence="1">
    <location>
        <begin position="243"/>
        <end position="255"/>
    </location>
</feature>
<accession>A0A4U6XG45</accession>
<dbReference type="GO" id="GO:0016747">
    <property type="term" value="F:acyltransferase activity, transferring groups other than amino-acyl groups"/>
    <property type="evidence" value="ECO:0007669"/>
    <property type="project" value="InterPro"/>
</dbReference>
<comment type="caution">
    <text evidence="3">The sequence shown here is derived from an EMBL/GenBank/DDBJ whole genome shotgun (WGS) entry which is preliminary data.</text>
</comment>
<evidence type="ECO:0000259" key="2">
    <source>
        <dbReference type="Pfam" id="PF00583"/>
    </source>
</evidence>
<dbReference type="Pfam" id="PF00583">
    <property type="entry name" value="Acetyltransf_1"/>
    <property type="match status" value="1"/>
</dbReference>
<dbReference type="SUPFAM" id="SSF55729">
    <property type="entry name" value="Acyl-CoA N-acyltransferases (Nat)"/>
    <property type="match status" value="1"/>
</dbReference>
<dbReference type="InterPro" id="IPR000182">
    <property type="entry name" value="GNAT_dom"/>
</dbReference>
<dbReference type="AlphaFoldDB" id="A0A4U6XG45"/>
<proteinExistence type="predicted"/>
<evidence type="ECO:0000256" key="1">
    <source>
        <dbReference type="SAM" id="MobiDB-lite"/>
    </source>
</evidence>
<keyword evidence="4" id="KW-1185">Reference proteome</keyword>
<feature type="compositionally biased region" description="Basic residues" evidence="1">
    <location>
        <begin position="230"/>
        <end position="242"/>
    </location>
</feature>
<dbReference type="EMBL" id="PJEX01000120">
    <property type="protein sequence ID" value="TKW54850.1"/>
    <property type="molecule type" value="Genomic_DNA"/>
</dbReference>
<feature type="domain" description="N-acetyltransferase" evidence="2">
    <location>
        <begin position="48"/>
        <end position="112"/>
    </location>
</feature>
<dbReference type="STRING" id="1306861.A0A4U6XG45"/>
<evidence type="ECO:0000313" key="3">
    <source>
        <dbReference type="EMBL" id="TKW54850.1"/>
    </source>
</evidence>
<dbReference type="Proteomes" id="UP000310108">
    <property type="component" value="Unassembled WGS sequence"/>
</dbReference>
<organism evidence="3 4">
    <name type="scientific">Colletotrichum tanaceti</name>
    <dbReference type="NCBI Taxonomy" id="1306861"/>
    <lineage>
        <taxon>Eukaryota</taxon>
        <taxon>Fungi</taxon>
        <taxon>Dikarya</taxon>
        <taxon>Ascomycota</taxon>
        <taxon>Pezizomycotina</taxon>
        <taxon>Sordariomycetes</taxon>
        <taxon>Hypocreomycetidae</taxon>
        <taxon>Glomerellales</taxon>
        <taxon>Glomerellaceae</taxon>
        <taxon>Colletotrichum</taxon>
        <taxon>Colletotrichum destructivum species complex</taxon>
    </lineage>
</organism>
<dbReference type="InterPro" id="IPR016181">
    <property type="entry name" value="Acyl_CoA_acyltransferase"/>
</dbReference>
<reference evidence="3 4" key="1">
    <citation type="journal article" date="2019" name="PLoS ONE">
        <title>Comparative genome analysis indicates high evolutionary potential of pathogenicity genes in Colletotrichum tanaceti.</title>
        <authorList>
            <person name="Lelwala R.V."/>
            <person name="Korhonen P.K."/>
            <person name="Young N.D."/>
            <person name="Scott J.B."/>
            <person name="Ades P.A."/>
            <person name="Gasser R.B."/>
            <person name="Taylor P.W.J."/>
        </authorList>
    </citation>
    <scope>NUCLEOTIDE SEQUENCE [LARGE SCALE GENOMIC DNA]</scope>
    <source>
        <strain evidence="3">BRIP57314</strain>
    </source>
</reference>
<dbReference type="Gene3D" id="3.40.630.30">
    <property type="match status" value="1"/>
</dbReference>
<feature type="region of interest" description="Disordered" evidence="1">
    <location>
        <begin position="230"/>
        <end position="255"/>
    </location>
</feature>
<sequence length="255" mass="28274">MAAFNGEQVTDAMMKDATRLFSENYGVWGDKGFGKPGSRVKMSPERLRAQCLPEGSKTAYVSITIDGVLAGNVFACRWEHAGRQVCWVTQLVVHSDYRERRLATTLLLTLIDDDDDAFGIMSSHPAACKALAKAVGDFRFSEPPLDFARDHAMRMLEASPISYIREAKVRGRLFHPDDTSGMVSAVDSNFYVDHGEPLEALAWFQQDGNWPLGELPDGHEFLFLVERPRRSRPRSAPSRRGHAVAAANETSEAAS</sequence>
<evidence type="ECO:0000313" key="4">
    <source>
        <dbReference type="Proteomes" id="UP000310108"/>
    </source>
</evidence>